<evidence type="ECO:0000313" key="11">
    <source>
        <dbReference type="EMBL" id="ATC33731.1"/>
    </source>
</evidence>
<comment type="cofactor">
    <cofactor evidence="1">
        <name>Zn(2+)</name>
        <dbReference type="ChEBI" id="CHEBI:29105"/>
    </cofactor>
</comment>
<sequence length="391" mass="41450">MVASSEALSARAIDILAKLVAFDTTSRRSNLALIEWVEQYLAELNVPTRRVPNAEGTKSNLMAMIGPAVEGGVVLSGHTDVVPVDGQPWSTDPWVLTERDGRLYGRGTCDMKGFLALALAAAPDLAKADLRKPVHLAFSYDEEVGCLGAPDMIDVIAREVPRPALVVVGEPTDMVAVRAHKGIASFKVTVTGREAHSSLTHLGVSANMVAIKLMAMLVGLSEKLEREADPNSPFTPKGATLTIGQVNGGTAVNILARECVFIFDLRTPAGMDPVALLSDFFAMASALDAEIKAKAPEGGVKVERRSLTPAFAPEEDGVAEAFARKLAGDNGPARVVPYAAEAGQFQGAGFSTVICGPGSIDQAHQPNEYVEISQMQRGAAFMRRLVEDLST</sequence>
<dbReference type="Proteomes" id="UP000217311">
    <property type="component" value="Chromosome"/>
</dbReference>
<dbReference type="PANTHER" id="PTHR43808:SF31">
    <property type="entry name" value="N-ACETYL-L-CITRULLINE DEACETYLASE"/>
    <property type="match status" value="1"/>
</dbReference>
<evidence type="ECO:0000256" key="9">
    <source>
        <dbReference type="ARBA" id="ARBA00023285"/>
    </source>
</evidence>
<dbReference type="Gene3D" id="3.40.630.10">
    <property type="entry name" value="Zn peptidases"/>
    <property type="match status" value="1"/>
</dbReference>
<evidence type="ECO:0000256" key="8">
    <source>
        <dbReference type="ARBA" id="ARBA00022833"/>
    </source>
</evidence>
<feature type="domain" description="Peptidase M20 dimerisation" evidence="10">
    <location>
        <begin position="179"/>
        <end position="288"/>
    </location>
</feature>
<keyword evidence="8" id="KW-0862">Zinc</keyword>
<comment type="similarity">
    <text evidence="2">Belongs to the peptidase M20A family. ArgE subfamily.</text>
</comment>
<keyword evidence="3" id="KW-0963">Cytoplasm</keyword>
<dbReference type="CDD" id="cd03894">
    <property type="entry name" value="M20_ArgE"/>
    <property type="match status" value="1"/>
</dbReference>
<gene>
    <name evidence="11" type="primary">argE</name>
    <name evidence="11" type="ORF">CA606_16080</name>
</gene>
<dbReference type="NCBIfam" id="NF005710">
    <property type="entry name" value="PRK07522.1"/>
    <property type="match status" value="1"/>
</dbReference>
<proteinExistence type="inferred from homology"/>
<organism evidence="11 12">
    <name type="scientific">Caulobacter vibrioides</name>
    <name type="common">Caulobacter crescentus</name>
    <dbReference type="NCBI Taxonomy" id="155892"/>
    <lineage>
        <taxon>Bacteria</taxon>
        <taxon>Pseudomonadati</taxon>
        <taxon>Pseudomonadota</taxon>
        <taxon>Alphaproteobacteria</taxon>
        <taxon>Caulobacterales</taxon>
        <taxon>Caulobacteraceae</taxon>
        <taxon>Caulobacter</taxon>
    </lineage>
</organism>
<dbReference type="InterPro" id="IPR036264">
    <property type="entry name" value="Bact_exopeptidase_dim_dom"/>
</dbReference>
<dbReference type="Pfam" id="PF01546">
    <property type="entry name" value="Peptidase_M20"/>
    <property type="match status" value="1"/>
</dbReference>
<dbReference type="AlphaFoldDB" id="A0A290MNZ3"/>
<dbReference type="GO" id="GO:0006526">
    <property type="term" value="P:L-arginine biosynthetic process"/>
    <property type="evidence" value="ECO:0007669"/>
    <property type="project" value="UniProtKB-KW"/>
</dbReference>
<dbReference type="GO" id="GO:0046872">
    <property type="term" value="F:metal ion binding"/>
    <property type="evidence" value="ECO:0007669"/>
    <property type="project" value="UniProtKB-KW"/>
</dbReference>
<dbReference type="SUPFAM" id="SSF55031">
    <property type="entry name" value="Bacterial exopeptidase dimerisation domain"/>
    <property type="match status" value="1"/>
</dbReference>
<evidence type="ECO:0000256" key="4">
    <source>
        <dbReference type="ARBA" id="ARBA00022571"/>
    </source>
</evidence>
<keyword evidence="9" id="KW-0170">Cobalt</keyword>
<dbReference type="GO" id="GO:0008777">
    <property type="term" value="F:acetylornithine deacetylase activity"/>
    <property type="evidence" value="ECO:0007669"/>
    <property type="project" value="TreeGrafter"/>
</dbReference>
<dbReference type="RefSeq" id="WP_096053097.1">
    <property type="nucleotide sequence ID" value="NZ_CP023315.3"/>
</dbReference>
<dbReference type="InterPro" id="IPR050072">
    <property type="entry name" value="Peptidase_M20A"/>
</dbReference>
<keyword evidence="7" id="KW-0378">Hydrolase</keyword>
<keyword evidence="6" id="KW-0479">Metal-binding</keyword>
<keyword evidence="4" id="KW-0055">Arginine biosynthesis</keyword>
<evidence type="ECO:0000256" key="6">
    <source>
        <dbReference type="ARBA" id="ARBA00022723"/>
    </source>
</evidence>
<protein>
    <submittedName>
        <fullName evidence="11">Acetylornithine deacetylase</fullName>
    </submittedName>
</protein>
<evidence type="ECO:0000256" key="1">
    <source>
        <dbReference type="ARBA" id="ARBA00001947"/>
    </source>
</evidence>
<evidence type="ECO:0000256" key="7">
    <source>
        <dbReference type="ARBA" id="ARBA00022801"/>
    </source>
</evidence>
<dbReference type="NCBIfam" id="TIGR01892">
    <property type="entry name" value="AcOrn-deacetyl"/>
    <property type="match status" value="1"/>
</dbReference>
<reference evidence="12" key="1">
    <citation type="submission" date="2017-09" db="EMBL/GenBank/DDBJ databases">
        <title>Genome evolution observed in wild isolates of Caulobacter crescentus.</title>
        <authorList>
            <person name="Ely B."/>
            <person name="Wilson K."/>
            <person name="Scott D."/>
        </authorList>
    </citation>
    <scope>NUCLEOTIDE SEQUENCE [LARGE SCALE GENOMIC DNA]</scope>
    <source>
        <strain evidence="12">CB13b1a</strain>
    </source>
</reference>
<name>A0A290MNZ3_CAUVI</name>
<dbReference type="SUPFAM" id="SSF53187">
    <property type="entry name" value="Zn-dependent exopeptidases"/>
    <property type="match status" value="1"/>
</dbReference>
<dbReference type="InterPro" id="IPR010169">
    <property type="entry name" value="AcOrn-deacetyl"/>
</dbReference>
<dbReference type="InterPro" id="IPR011650">
    <property type="entry name" value="Peptidase_M20_dimer"/>
</dbReference>
<dbReference type="PANTHER" id="PTHR43808">
    <property type="entry name" value="ACETYLORNITHINE DEACETYLASE"/>
    <property type="match status" value="1"/>
</dbReference>
<accession>A0A290MNZ3</accession>
<evidence type="ECO:0000256" key="2">
    <source>
        <dbReference type="ARBA" id="ARBA00005691"/>
    </source>
</evidence>
<evidence type="ECO:0000256" key="3">
    <source>
        <dbReference type="ARBA" id="ARBA00022490"/>
    </source>
</evidence>
<dbReference type="PROSITE" id="PS00759">
    <property type="entry name" value="ARGE_DAPE_CPG2_2"/>
    <property type="match status" value="1"/>
</dbReference>
<evidence type="ECO:0000313" key="12">
    <source>
        <dbReference type="Proteomes" id="UP000217311"/>
    </source>
</evidence>
<dbReference type="Gene3D" id="3.30.70.360">
    <property type="match status" value="1"/>
</dbReference>
<dbReference type="EMBL" id="CP023315">
    <property type="protein sequence ID" value="ATC33731.1"/>
    <property type="molecule type" value="Genomic_DNA"/>
</dbReference>
<dbReference type="InterPro" id="IPR001261">
    <property type="entry name" value="ArgE/DapE_CS"/>
</dbReference>
<dbReference type="InterPro" id="IPR002933">
    <property type="entry name" value="Peptidase_M20"/>
</dbReference>
<evidence type="ECO:0000259" key="10">
    <source>
        <dbReference type="Pfam" id="PF07687"/>
    </source>
</evidence>
<evidence type="ECO:0000256" key="5">
    <source>
        <dbReference type="ARBA" id="ARBA00022605"/>
    </source>
</evidence>
<dbReference type="Pfam" id="PF07687">
    <property type="entry name" value="M20_dimer"/>
    <property type="match status" value="1"/>
</dbReference>
<keyword evidence="5" id="KW-0028">Amino-acid biosynthesis</keyword>